<evidence type="ECO:0000313" key="1">
    <source>
        <dbReference type="EMBL" id="SVA53802.1"/>
    </source>
</evidence>
<reference evidence="1" key="1">
    <citation type="submission" date="2018-05" db="EMBL/GenBank/DDBJ databases">
        <authorList>
            <person name="Lanie J.A."/>
            <person name="Ng W.-L."/>
            <person name="Kazmierczak K.M."/>
            <person name="Andrzejewski T.M."/>
            <person name="Davidsen T.M."/>
            <person name="Wayne K.J."/>
            <person name="Tettelin H."/>
            <person name="Glass J.I."/>
            <person name="Rusch D."/>
            <person name="Podicherti R."/>
            <person name="Tsui H.-C.T."/>
            <person name="Winkler M.E."/>
        </authorList>
    </citation>
    <scope>NUCLEOTIDE SEQUENCE</scope>
</reference>
<organism evidence="1">
    <name type="scientific">marine metagenome</name>
    <dbReference type="NCBI Taxonomy" id="408172"/>
    <lineage>
        <taxon>unclassified sequences</taxon>
        <taxon>metagenomes</taxon>
        <taxon>ecological metagenomes</taxon>
    </lineage>
</organism>
<evidence type="ECO:0008006" key="2">
    <source>
        <dbReference type="Google" id="ProtNLM"/>
    </source>
</evidence>
<proteinExistence type="predicted"/>
<protein>
    <recommendedName>
        <fullName evidence="2">Citrate lyase alpha chain</fullName>
    </recommendedName>
</protein>
<dbReference type="GO" id="GO:0009346">
    <property type="term" value="C:ATP-independent citrate lyase complex"/>
    <property type="evidence" value="ECO:0007669"/>
    <property type="project" value="InterPro"/>
</dbReference>
<dbReference type="PANTHER" id="PTHR40596:SF1">
    <property type="entry name" value="CITRATE LYASE ALPHA CHAIN"/>
    <property type="match status" value="1"/>
</dbReference>
<accession>A0A381WN06</accession>
<dbReference type="Pfam" id="PF04223">
    <property type="entry name" value="CitF"/>
    <property type="match status" value="1"/>
</dbReference>
<dbReference type="Gene3D" id="3.40.1080.10">
    <property type="entry name" value="Glutaconate Coenzyme A-transferase"/>
    <property type="match status" value="2"/>
</dbReference>
<dbReference type="PANTHER" id="PTHR40596">
    <property type="entry name" value="CITRATE LYASE ALPHA CHAIN"/>
    <property type="match status" value="1"/>
</dbReference>
<gene>
    <name evidence="1" type="ORF">METZ01_LOCUS106656</name>
</gene>
<dbReference type="AlphaFoldDB" id="A0A381WN06"/>
<dbReference type="GO" id="GO:0008814">
    <property type="term" value="F:citrate CoA-transferase activity"/>
    <property type="evidence" value="ECO:0007669"/>
    <property type="project" value="InterPro"/>
</dbReference>
<dbReference type="PIRSF" id="PIRSF009451">
    <property type="entry name" value="Citrt_lyas_alpha"/>
    <property type="match status" value="1"/>
</dbReference>
<dbReference type="EMBL" id="UINC01012301">
    <property type="protein sequence ID" value="SVA53802.1"/>
    <property type="molecule type" value="Genomic_DNA"/>
</dbReference>
<dbReference type="SUPFAM" id="SSF100950">
    <property type="entry name" value="NagB/RpiA/CoA transferase-like"/>
    <property type="match status" value="2"/>
</dbReference>
<dbReference type="InterPro" id="IPR006472">
    <property type="entry name" value="Citrate_lyase_asu"/>
</dbReference>
<dbReference type="GO" id="GO:0005737">
    <property type="term" value="C:cytoplasm"/>
    <property type="evidence" value="ECO:0007669"/>
    <property type="project" value="InterPro"/>
</dbReference>
<dbReference type="NCBIfam" id="TIGR01584">
    <property type="entry name" value="citF"/>
    <property type="match status" value="1"/>
</dbReference>
<dbReference type="InterPro" id="IPR037171">
    <property type="entry name" value="NagB/RpiA_transferase-like"/>
</dbReference>
<sequence>MVPNEINGVPQVPFKGVGQYLPKGSKAAPPIRSCAEYPMDGNKVVGSLKEAIEKSGLKDGMTVSNHHHFRNGDLIMNQVFDIAAEMGVKGLRWFPSAAFPCHDPIIDHIKNGTIDWIEGSLNGPLGDFASRGGMRGTGVLRSHGGRWQAVQDGEVHIDVAIIAAPTADEFGNATGDRGPSACGLLGFGLVDTLYADKIIVVTDNLVPFPCIPWQIQGQNVDFVVVLDKVGEPEKIVSGTTKLTEASDRLHIAEMAAKFVQAAGIIKEGFSFQAGAGGTALAFAIYLKEMMKEADVKARFIRGGSTKYLVEMLEEGLTDYILDGQTFDLEGVRSMRENNGHVNTSPFTSYNWHGKGNFASMLDVVVLGATEVDVNFNANVVTHSDGRMLHGIGGWQNCLFSKCTILPIPSFRKNIPIIVDNVTTLVGPGELIDVVVTERGIAINPLRKDLIKTTKNSGLPIRRIEEIKEEVDDLIGGPPAKPELMDEVISVVKWVDGTVIDSIFKIKDSK</sequence>
<dbReference type="GO" id="GO:0006084">
    <property type="term" value="P:acetyl-CoA metabolic process"/>
    <property type="evidence" value="ECO:0007669"/>
    <property type="project" value="InterPro"/>
</dbReference>
<name>A0A381WN06_9ZZZZ</name>